<keyword evidence="1" id="KW-0812">Transmembrane</keyword>
<organism evidence="2">
    <name type="scientific">marine sediment metagenome</name>
    <dbReference type="NCBI Taxonomy" id="412755"/>
    <lineage>
        <taxon>unclassified sequences</taxon>
        <taxon>metagenomes</taxon>
        <taxon>ecological metagenomes</taxon>
    </lineage>
</organism>
<reference evidence="2" key="1">
    <citation type="journal article" date="2015" name="Nature">
        <title>Complex archaea that bridge the gap between prokaryotes and eukaryotes.</title>
        <authorList>
            <person name="Spang A."/>
            <person name="Saw J.H."/>
            <person name="Jorgensen S.L."/>
            <person name="Zaremba-Niedzwiedzka K."/>
            <person name="Martijn J."/>
            <person name="Lind A.E."/>
            <person name="van Eijk R."/>
            <person name="Schleper C."/>
            <person name="Guy L."/>
            <person name="Ettema T.J."/>
        </authorList>
    </citation>
    <scope>NUCLEOTIDE SEQUENCE</scope>
</reference>
<evidence type="ECO:0000256" key="1">
    <source>
        <dbReference type="SAM" id="Phobius"/>
    </source>
</evidence>
<name>A0A0F9VGD3_9ZZZZ</name>
<feature type="transmembrane region" description="Helical" evidence="1">
    <location>
        <begin position="7"/>
        <end position="28"/>
    </location>
</feature>
<accession>A0A0F9VGD3</accession>
<proteinExistence type="predicted"/>
<dbReference type="SUPFAM" id="SSF48403">
    <property type="entry name" value="Ankyrin repeat"/>
    <property type="match status" value="1"/>
</dbReference>
<sequence>MQRNRTSLTGILIIAAGLAVVVGVVVYFRPSISFDVERKLVGPEDDQVWALLYDEAPLEDIKQAVQNSGKHVDQLVWIGGSFLSNAVDKERKDLVVWLLEQGANPDGVEPSTAPLAGAIWNEDASMVQLLLKHGADPDLDMGHGMTPRRIAINGGNEEVIYALRGGESSQGAHAGDQQ</sequence>
<dbReference type="EMBL" id="LAZR01000359">
    <property type="protein sequence ID" value="KKN72581.1"/>
    <property type="molecule type" value="Genomic_DNA"/>
</dbReference>
<protein>
    <submittedName>
        <fullName evidence="2">Uncharacterized protein</fullName>
    </submittedName>
</protein>
<evidence type="ECO:0000313" key="2">
    <source>
        <dbReference type="EMBL" id="KKN72581.1"/>
    </source>
</evidence>
<dbReference type="Gene3D" id="1.25.40.20">
    <property type="entry name" value="Ankyrin repeat-containing domain"/>
    <property type="match status" value="1"/>
</dbReference>
<dbReference type="Pfam" id="PF00023">
    <property type="entry name" value="Ank"/>
    <property type="match status" value="1"/>
</dbReference>
<comment type="caution">
    <text evidence="2">The sequence shown here is derived from an EMBL/GenBank/DDBJ whole genome shotgun (WGS) entry which is preliminary data.</text>
</comment>
<dbReference type="InterPro" id="IPR036770">
    <property type="entry name" value="Ankyrin_rpt-contain_sf"/>
</dbReference>
<dbReference type="InterPro" id="IPR002110">
    <property type="entry name" value="Ankyrin_rpt"/>
</dbReference>
<dbReference type="AlphaFoldDB" id="A0A0F9VGD3"/>
<keyword evidence="1" id="KW-1133">Transmembrane helix</keyword>
<keyword evidence="1" id="KW-0472">Membrane</keyword>
<gene>
    <name evidence="2" type="ORF">LCGC14_0409110</name>
</gene>